<evidence type="ECO:0000259" key="3">
    <source>
        <dbReference type="PROSITE" id="PS50110"/>
    </source>
</evidence>
<dbReference type="GO" id="GO:0000160">
    <property type="term" value="P:phosphorelay signal transduction system"/>
    <property type="evidence" value="ECO:0007669"/>
    <property type="project" value="InterPro"/>
</dbReference>
<feature type="domain" description="Response regulatory" evidence="3">
    <location>
        <begin position="7"/>
        <end position="116"/>
    </location>
</feature>
<dbReference type="Gene3D" id="3.40.50.2300">
    <property type="match status" value="2"/>
</dbReference>
<feature type="modified residue" description="4-aspartylphosphate" evidence="2">
    <location>
        <position position="172"/>
    </location>
</feature>
<dbReference type="InterPro" id="IPR011006">
    <property type="entry name" value="CheY-like_superfamily"/>
</dbReference>
<feature type="modified residue" description="4-aspartylphosphate" evidence="2">
    <location>
        <position position="56"/>
    </location>
</feature>
<dbReference type="SMART" id="SM00448">
    <property type="entry name" value="REC"/>
    <property type="match status" value="2"/>
</dbReference>
<dbReference type="PANTHER" id="PTHR44591:SF3">
    <property type="entry name" value="RESPONSE REGULATORY DOMAIN-CONTAINING PROTEIN"/>
    <property type="match status" value="1"/>
</dbReference>
<organism evidence="4 5">
    <name type="scientific">Pseudodesulfovibrio alkaliphilus</name>
    <dbReference type="NCBI Taxonomy" id="2661613"/>
    <lineage>
        <taxon>Bacteria</taxon>
        <taxon>Pseudomonadati</taxon>
        <taxon>Thermodesulfobacteriota</taxon>
        <taxon>Desulfovibrionia</taxon>
        <taxon>Desulfovibrionales</taxon>
        <taxon>Desulfovibrionaceae</taxon>
    </lineage>
</organism>
<gene>
    <name evidence="4" type="ORF">GKC30_00065</name>
</gene>
<dbReference type="PROSITE" id="PS50110">
    <property type="entry name" value="RESPONSE_REGULATORY"/>
    <property type="match status" value="2"/>
</dbReference>
<sequence>MSDKKITVLLVDDKAEFLETLAERVRLKGFNTLEAATGAEAVRLAAENDIDLAVIDLKLPDMDGLDVITRLKRDKPGLETLLLTGYGSDKLREASDALNTAYFEKQDMSGFWAFLAGFSRRPAFLVVDDEEAFLDTVAQRVLLKGFEVFTASSGAEALEIAAREKIDFAVVDLKLGDMDGLDLITRLKREQPGMQTMLLTAFGSDKLREATMALNTEYFEKQSMGSFWAFLKRVPRRIEDAMAAAGMATGGDLDNAEAIDKSSRK</sequence>
<keyword evidence="1 2" id="KW-0597">Phosphoprotein</keyword>
<accession>A0A7K1KIZ5</accession>
<evidence type="ECO:0000313" key="4">
    <source>
        <dbReference type="EMBL" id="MUM76025.1"/>
    </source>
</evidence>
<keyword evidence="5" id="KW-1185">Reference proteome</keyword>
<dbReference type="SUPFAM" id="SSF52172">
    <property type="entry name" value="CheY-like"/>
    <property type="match status" value="2"/>
</dbReference>
<dbReference type="PANTHER" id="PTHR44591">
    <property type="entry name" value="STRESS RESPONSE REGULATOR PROTEIN 1"/>
    <property type="match status" value="1"/>
</dbReference>
<evidence type="ECO:0000313" key="5">
    <source>
        <dbReference type="Proteomes" id="UP000461162"/>
    </source>
</evidence>
<evidence type="ECO:0000256" key="1">
    <source>
        <dbReference type="ARBA" id="ARBA00022553"/>
    </source>
</evidence>
<comment type="caution">
    <text evidence="4">The sequence shown here is derived from an EMBL/GenBank/DDBJ whole genome shotgun (WGS) entry which is preliminary data.</text>
</comment>
<reference evidence="4 5" key="1">
    <citation type="submission" date="2019-11" db="EMBL/GenBank/DDBJ databases">
        <title>Pseudodesulfovibrio alkaliphilus, sp. nov., an alkaliphilic sulfate-reducing bacteria from mud volcano of Taman peninsula, Russia.</title>
        <authorList>
            <person name="Frolova A."/>
            <person name="Merkel A.Y."/>
            <person name="Slobodkin A.I."/>
        </authorList>
    </citation>
    <scope>NUCLEOTIDE SEQUENCE [LARGE SCALE GENOMIC DNA]</scope>
    <source>
        <strain evidence="4 5">F-1</strain>
    </source>
</reference>
<dbReference type="AlphaFoldDB" id="A0A7K1KIZ5"/>
<dbReference type="Proteomes" id="UP000461162">
    <property type="component" value="Unassembled WGS sequence"/>
</dbReference>
<feature type="domain" description="Response regulatory" evidence="3">
    <location>
        <begin position="123"/>
        <end position="247"/>
    </location>
</feature>
<dbReference type="Pfam" id="PF00072">
    <property type="entry name" value="Response_reg"/>
    <property type="match status" value="2"/>
</dbReference>
<protein>
    <submittedName>
        <fullName evidence="4">Response regulator</fullName>
    </submittedName>
</protein>
<dbReference type="EMBL" id="WODC01000001">
    <property type="protein sequence ID" value="MUM76025.1"/>
    <property type="molecule type" value="Genomic_DNA"/>
</dbReference>
<dbReference type="InterPro" id="IPR001789">
    <property type="entry name" value="Sig_transdc_resp-reg_receiver"/>
</dbReference>
<dbReference type="InterPro" id="IPR050595">
    <property type="entry name" value="Bact_response_regulator"/>
</dbReference>
<name>A0A7K1KIZ5_9BACT</name>
<dbReference type="RefSeq" id="WP_155931386.1">
    <property type="nucleotide sequence ID" value="NZ_WODC01000001.1"/>
</dbReference>
<proteinExistence type="predicted"/>
<evidence type="ECO:0000256" key="2">
    <source>
        <dbReference type="PROSITE-ProRule" id="PRU00169"/>
    </source>
</evidence>